<reference evidence="1 2" key="1">
    <citation type="journal article" date="2021" name="Elife">
        <title>Chloroplast acquisition without the gene transfer in kleptoplastic sea slugs, Plakobranchus ocellatus.</title>
        <authorList>
            <person name="Maeda T."/>
            <person name="Takahashi S."/>
            <person name="Yoshida T."/>
            <person name="Shimamura S."/>
            <person name="Takaki Y."/>
            <person name="Nagai Y."/>
            <person name="Toyoda A."/>
            <person name="Suzuki Y."/>
            <person name="Arimoto A."/>
            <person name="Ishii H."/>
            <person name="Satoh N."/>
            <person name="Nishiyama T."/>
            <person name="Hasebe M."/>
            <person name="Maruyama T."/>
            <person name="Minagawa J."/>
            <person name="Obokata J."/>
            <person name="Shigenobu S."/>
        </authorList>
    </citation>
    <scope>NUCLEOTIDE SEQUENCE [LARGE SCALE GENOMIC DNA]</scope>
</reference>
<protein>
    <recommendedName>
        <fullName evidence="3">HSF-type DNA-binding domain-containing protein</fullName>
    </recommendedName>
</protein>
<proteinExistence type="predicted"/>
<comment type="caution">
    <text evidence="1">The sequence shown here is derived from an EMBL/GenBank/DDBJ whole genome shotgun (WGS) entry which is preliminary data.</text>
</comment>
<dbReference type="AlphaFoldDB" id="A0AAV4F6W7"/>
<gene>
    <name evidence="1" type="ORF">ElyMa_002023800</name>
</gene>
<evidence type="ECO:0000313" key="2">
    <source>
        <dbReference type="Proteomes" id="UP000762676"/>
    </source>
</evidence>
<keyword evidence="2" id="KW-1185">Reference proteome</keyword>
<dbReference type="Proteomes" id="UP000762676">
    <property type="component" value="Unassembled WGS sequence"/>
</dbReference>
<evidence type="ECO:0008006" key="3">
    <source>
        <dbReference type="Google" id="ProtNLM"/>
    </source>
</evidence>
<accession>A0AAV4F6W7</accession>
<dbReference type="EMBL" id="BMAT01004125">
    <property type="protein sequence ID" value="GFR68546.1"/>
    <property type="molecule type" value="Genomic_DNA"/>
</dbReference>
<sequence length="176" mass="19191">MMLSGKGLVQNSAKFEAHPEAKLNLSNSSGIRNEPRAANRRVDMVDSYFAAGVTSAAVTSVEHPGLDIGKRATLTGSANRGKAKVVSIEEVKREGDDQELDNGMLTTRSVAPPEMPGLSIITWDEFVEDPAMFYRLFSQDKSEFIHFDPSIVTNFFHDSRMDPPVLGGPSGDGMSW</sequence>
<evidence type="ECO:0000313" key="1">
    <source>
        <dbReference type="EMBL" id="GFR68546.1"/>
    </source>
</evidence>
<name>A0AAV4F6W7_9GAST</name>
<organism evidence="1 2">
    <name type="scientific">Elysia marginata</name>
    <dbReference type="NCBI Taxonomy" id="1093978"/>
    <lineage>
        <taxon>Eukaryota</taxon>
        <taxon>Metazoa</taxon>
        <taxon>Spiralia</taxon>
        <taxon>Lophotrochozoa</taxon>
        <taxon>Mollusca</taxon>
        <taxon>Gastropoda</taxon>
        <taxon>Heterobranchia</taxon>
        <taxon>Euthyneura</taxon>
        <taxon>Panpulmonata</taxon>
        <taxon>Sacoglossa</taxon>
        <taxon>Placobranchoidea</taxon>
        <taxon>Plakobranchidae</taxon>
        <taxon>Elysia</taxon>
    </lineage>
</organism>